<protein>
    <submittedName>
        <fullName evidence="3">Flagellar biosynthesis protein FlhG</fullName>
    </submittedName>
</protein>
<dbReference type="PANTHER" id="PTHR43384:SF4">
    <property type="entry name" value="CELLULOSE BIOSYNTHESIS PROTEIN BCSQ-RELATED"/>
    <property type="match status" value="1"/>
</dbReference>
<dbReference type="Proteomes" id="UP000294919">
    <property type="component" value="Unassembled WGS sequence"/>
</dbReference>
<dbReference type="EMBL" id="SLWV01000001">
    <property type="protein sequence ID" value="TCO79928.1"/>
    <property type="molecule type" value="Genomic_DNA"/>
</dbReference>
<name>A0A4R2LAY8_9FIRM</name>
<dbReference type="PANTHER" id="PTHR43384">
    <property type="entry name" value="SEPTUM SITE-DETERMINING PROTEIN MIND HOMOLOG, CHLOROPLASTIC-RELATED"/>
    <property type="match status" value="1"/>
</dbReference>
<reference evidence="3 4" key="1">
    <citation type="submission" date="2019-03" db="EMBL/GenBank/DDBJ databases">
        <title>Genomic Encyclopedia of Type Strains, Phase IV (KMG-IV): sequencing the most valuable type-strain genomes for metagenomic binning, comparative biology and taxonomic classification.</title>
        <authorList>
            <person name="Goeker M."/>
        </authorList>
    </citation>
    <scope>NUCLEOTIDE SEQUENCE [LARGE SCALE GENOMIC DNA]</scope>
    <source>
        <strain evidence="3 4">DSM 102940</strain>
    </source>
</reference>
<keyword evidence="1" id="KW-0547">Nucleotide-binding</keyword>
<dbReference type="OrthoDB" id="9816297at2"/>
<gene>
    <name evidence="3" type="ORF">EV214_101162</name>
</gene>
<dbReference type="GO" id="GO:0016887">
    <property type="term" value="F:ATP hydrolysis activity"/>
    <property type="evidence" value="ECO:0007669"/>
    <property type="project" value="TreeGrafter"/>
</dbReference>
<comment type="caution">
    <text evidence="3">The sequence shown here is derived from an EMBL/GenBank/DDBJ whole genome shotgun (WGS) entry which is preliminary data.</text>
</comment>
<evidence type="ECO:0000256" key="1">
    <source>
        <dbReference type="ARBA" id="ARBA00022741"/>
    </source>
</evidence>
<dbReference type="InterPro" id="IPR027417">
    <property type="entry name" value="P-loop_NTPase"/>
</dbReference>
<dbReference type="InterPro" id="IPR033875">
    <property type="entry name" value="FlhG"/>
</dbReference>
<proteinExistence type="predicted"/>
<dbReference type="PIRSF" id="PIRSF003092">
    <property type="entry name" value="MinD"/>
    <property type="match status" value="1"/>
</dbReference>
<dbReference type="GO" id="GO:0005829">
    <property type="term" value="C:cytosol"/>
    <property type="evidence" value="ECO:0007669"/>
    <property type="project" value="TreeGrafter"/>
</dbReference>
<dbReference type="GO" id="GO:0005524">
    <property type="term" value="F:ATP binding"/>
    <property type="evidence" value="ECO:0007669"/>
    <property type="project" value="UniProtKB-KW"/>
</dbReference>
<dbReference type="Gene3D" id="3.40.50.300">
    <property type="entry name" value="P-loop containing nucleotide triphosphate hydrolases"/>
    <property type="match status" value="1"/>
</dbReference>
<dbReference type="Pfam" id="PF10609">
    <property type="entry name" value="ParA"/>
    <property type="match status" value="1"/>
</dbReference>
<evidence type="ECO:0000313" key="3">
    <source>
        <dbReference type="EMBL" id="TCO79928.1"/>
    </source>
</evidence>
<keyword evidence="3" id="KW-0966">Cell projection</keyword>
<keyword evidence="3" id="KW-0969">Cilium</keyword>
<dbReference type="GO" id="GO:0009898">
    <property type="term" value="C:cytoplasmic side of plasma membrane"/>
    <property type="evidence" value="ECO:0007669"/>
    <property type="project" value="TreeGrafter"/>
</dbReference>
<dbReference type="SUPFAM" id="SSF52540">
    <property type="entry name" value="P-loop containing nucleoside triphosphate hydrolases"/>
    <property type="match status" value="1"/>
</dbReference>
<organism evidence="3 4">
    <name type="scientific">Marinisporobacter balticus</name>
    <dbReference type="NCBI Taxonomy" id="2018667"/>
    <lineage>
        <taxon>Bacteria</taxon>
        <taxon>Bacillati</taxon>
        <taxon>Bacillota</taxon>
        <taxon>Clostridia</taxon>
        <taxon>Peptostreptococcales</taxon>
        <taxon>Thermotaleaceae</taxon>
        <taxon>Marinisporobacter</taxon>
    </lineage>
</organism>
<dbReference type="RefSeq" id="WP_132241701.1">
    <property type="nucleotide sequence ID" value="NZ_SLWV01000001.1"/>
</dbReference>
<evidence type="ECO:0000256" key="2">
    <source>
        <dbReference type="ARBA" id="ARBA00022840"/>
    </source>
</evidence>
<dbReference type="AlphaFoldDB" id="A0A4R2LAY8"/>
<accession>A0A4R2LAY8</accession>
<keyword evidence="2" id="KW-0067">ATP-binding</keyword>
<dbReference type="GO" id="GO:0051782">
    <property type="term" value="P:negative regulation of cell division"/>
    <property type="evidence" value="ECO:0007669"/>
    <property type="project" value="TreeGrafter"/>
</dbReference>
<dbReference type="InterPro" id="IPR025501">
    <property type="entry name" value="MinD_FleN"/>
</dbReference>
<dbReference type="InterPro" id="IPR033756">
    <property type="entry name" value="YlxH/NBP35"/>
</dbReference>
<sequence>MNDQAKKLREIIHNIKKQNKEAHSPTFSKNTADTDSTRVITITSGKGGVGKSNFTINLGLSLNKLGYKVTILDADLGLANIDIILGVIPKYSLAHVIRKEKSLEEIMVEGPGGIKLISGGSGLKELANLTEEQITNLIVNLKLLGKSTDFILIDTGAGINNSVLSFVDAASEIILVTTPEPTSITDAYAVLKNIVLNDKEKIIRVLINRVENNEEGLEVFNKLNTASQRFLNVSLQRLGYLYDDILVSRAVKRQTPFLLVYPNSLVSKGVETIASRLVNETNSEVFEVSGLKKFIHKFFYSHRESL</sequence>
<dbReference type="InterPro" id="IPR050625">
    <property type="entry name" value="ParA/MinD_ATPase"/>
</dbReference>
<dbReference type="CDD" id="cd02038">
    <property type="entry name" value="FlhG-like"/>
    <property type="match status" value="1"/>
</dbReference>
<keyword evidence="4" id="KW-1185">Reference proteome</keyword>
<evidence type="ECO:0000313" key="4">
    <source>
        <dbReference type="Proteomes" id="UP000294919"/>
    </source>
</evidence>
<keyword evidence="3" id="KW-0282">Flagellum</keyword>